<dbReference type="GO" id="GO:0004674">
    <property type="term" value="F:protein serine/threonine kinase activity"/>
    <property type="evidence" value="ECO:0007669"/>
    <property type="project" value="UniProtKB-EC"/>
</dbReference>
<protein>
    <submittedName>
        <fullName evidence="2">Serine/threonine-protein kinase PrkC</fullName>
        <ecNumber evidence="2">2.7.11.1</ecNumber>
    </submittedName>
</protein>
<sequence>MTTTESFDLKPGRVLGNSYVIADRLGGGWEGEVYRVVDRRTGAHRAAKLFYPARNERDRAITRYALKLERLRHVPMVVQYHHTETLRWRGQHITALVSELVEGRILSAFVAEQPKQRLGTFEALALLHELACGLEAMHSADVYHGDLHDQNVIVRRRGMRFEVKVLDLFHWGGYGLATSKRDDVIDLTRLLLDLVGGVKAYKHQPQVVKDIVRGQRRQLVSQRFPTVRHLRNHLETVEW</sequence>
<dbReference type="Pfam" id="PF00069">
    <property type="entry name" value="Pkinase"/>
    <property type="match status" value="1"/>
</dbReference>
<dbReference type="GO" id="GO:0005524">
    <property type="term" value="F:ATP binding"/>
    <property type="evidence" value="ECO:0007669"/>
    <property type="project" value="InterPro"/>
</dbReference>
<keyword evidence="2" id="KW-0418">Kinase</keyword>
<keyword evidence="3" id="KW-1185">Reference proteome</keyword>
<dbReference type="SUPFAM" id="SSF56112">
    <property type="entry name" value="Protein kinase-like (PK-like)"/>
    <property type="match status" value="1"/>
</dbReference>
<dbReference type="AlphaFoldDB" id="A0A518BLK1"/>
<dbReference type="EMBL" id="CP036287">
    <property type="protein sequence ID" value="QDU67851.1"/>
    <property type="molecule type" value="Genomic_DNA"/>
</dbReference>
<dbReference type="EC" id="2.7.11.1" evidence="2"/>
<accession>A0A518BLK1</accession>
<evidence type="ECO:0000259" key="1">
    <source>
        <dbReference type="PROSITE" id="PS50011"/>
    </source>
</evidence>
<reference evidence="2 3" key="1">
    <citation type="submission" date="2019-02" db="EMBL/GenBank/DDBJ databases">
        <title>Deep-cultivation of Planctomycetes and their phenomic and genomic characterization uncovers novel biology.</title>
        <authorList>
            <person name="Wiegand S."/>
            <person name="Jogler M."/>
            <person name="Boedeker C."/>
            <person name="Pinto D."/>
            <person name="Vollmers J."/>
            <person name="Rivas-Marin E."/>
            <person name="Kohn T."/>
            <person name="Peeters S.H."/>
            <person name="Heuer A."/>
            <person name="Rast P."/>
            <person name="Oberbeckmann S."/>
            <person name="Bunk B."/>
            <person name="Jeske O."/>
            <person name="Meyerdierks A."/>
            <person name="Storesund J.E."/>
            <person name="Kallscheuer N."/>
            <person name="Luecker S."/>
            <person name="Lage O.M."/>
            <person name="Pohl T."/>
            <person name="Merkel B.J."/>
            <person name="Hornburger P."/>
            <person name="Mueller R.-W."/>
            <person name="Bruemmer F."/>
            <person name="Labrenz M."/>
            <person name="Spormann A.M."/>
            <person name="Op den Camp H."/>
            <person name="Overmann J."/>
            <person name="Amann R."/>
            <person name="Jetten M.S.M."/>
            <person name="Mascher T."/>
            <person name="Medema M.H."/>
            <person name="Devos D.P."/>
            <person name="Kaster A.-K."/>
            <person name="Ovreas L."/>
            <person name="Rohde M."/>
            <person name="Galperin M.Y."/>
            <person name="Jogler C."/>
        </authorList>
    </citation>
    <scope>NUCLEOTIDE SEQUENCE [LARGE SCALE GENOMIC DNA]</scope>
    <source>
        <strain evidence="2 3">Pla133</strain>
    </source>
</reference>
<proteinExistence type="predicted"/>
<dbReference type="RefSeq" id="WP_145066377.1">
    <property type="nucleotide sequence ID" value="NZ_CP036287.1"/>
</dbReference>
<organism evidence="2 3">
    <name type="scientific">Engelhardtia mirabilis</name>
    <dbReference type="NCBI Taxonomy" id="2528011"/>
    <lineage>
        <taxon>Bacteria</taxon>
        <taxon>Pseudomonadati</taxon>
        <taxon>Planctomycetota</taxon>
        <taxon>Planctomycetia</taxon>
        <taxon>Planctomycetia incertae sedis</taxon>
        <taxon>Engelhardtia</taxon>
    </lineage>
</organism>
<keyword evidence="2" id="KW-0808">Transferase</keyword>
<dbReference type="SMART" id="SM00220">
    <property type="entry name" value="S_TKc"/>
    <property type="match status" value="1"/>
</dbReference>
<dbReference type="Gene3D" id="1.10.510.10">
    <property type="entry name" value="Transferase(Phosphotransferase) domain 1"/>
    <property type="match status" value="1"/>
</dbReference>
<evidence type="ECO:0000313" key="2">
    <source>
        <dbReference type="EMBL" id="QDU67851.1"/>
    </source>
</evidence>
<dbReference type="Gene3D" id="3.30.200.20">
    <property type="entry name" value="Phosphorylase Kinase, domain 1"/>
    <property type="match status" value="1"/>
</dbReference>
<dbReference type="InterPro" id="IPR011009">
    <property type="entry name" value="Kinase-like_dom_sf"/>
</dbReference>
<dbReference type="KEGG" id="pbap:Pla133_29400"/>
<dbReference type="Proteomes" id="UP000316921">
    <property type="component" value="Chromosome"/>
</dbReference>
<evidence type="ECO:0000313" key="3">
    <source>
        <dbReference type="Proteomes" id="UP000316921"/>
    </source>
</evidence>
<gene>
    <name evidence="2" type="primary">prkC_9</name>
    <name evidence="2" type="ORF">Pla133_29400</name>
</gene>
<dbReference type="InterPro" id="IPR000719">
    <property type="entry name" value="Prot_kinase_dom"/>
</dbReference>
<feature type="domain" description="Protein kinase" evidence="1">
    <location>
        <begin position="19"/>
        <end position="239"/>
    </location>
</feature>
<name>A0A518BLK1_9BACT</name>
<dbReference type="PROSITE" id="PS50011">
    <property type="entry name" value="PROTEIN_KINASE_DOM"/>
    <property type="match status" value="1"/>
</dbReference>